<dbReference type="GO" id="GO:0005634">
    <property type="term" value="C:nucleus"/>
    <property type="evidence" value="ECO:0007669"/>
    <property type="project" value="UniProtKB-SubCell"/>
</dbReference>
<reference evidence="6" key="1">
    <citation type="submission" date="2025-08" db="UniProtKB">
        <authorList>
            <consortium name="Ensembl"/>
        </authorList>
    </citation>
    <scope>IDENTIFICATION</scope>
</reference>
<proteinExistence type="inferred from homology"/>
<dbReference type="GO" id="GO:0006357">
    <property type="term" value="P:regulation of transcription by RNA polymerase II"/>
    <property type="evidence" value="ECO:0007669"/>
    <property type="project" value="TreeGrafter"/>
</dbReference>
<keyword evidence="3 4" id="KW-0238">DNA-binding</keyword>
<evidence type="ECO:0000256" key="4">
    <source>
        <dbReference type="RuleBase" id="RU000682"/>
    </source>
</evidence>
<dbReference type="GO" id="GO:0000977">
    <property type="term" value="F:RNA polymerase II transcription regulatory region sequence-specific DNA binding"/>
    <property type="evidence" value="ECO:0007669"/>
    <property type="project" value="TreeGrafter"/>
</dbReference>
<dbReference type="InterPro" id="IPR001356">
    <property type="entry name" value="HD"/>
</dbReference>
<reference evidence="6" key="2">
    <citation type="submission" date="2025-09" db="UniProtKB">
        <authorList>
            <consortium name="Ensembl"/>
        </authorList>
    </citation>
    <scope>IDENTIFICATION</scope>
</reference>
<dbReference type="SMART" id="SM00389">
    <property type="entry name" value="HOX"/>
    <property type="match status" value="1"/>
</dbReference>
<evidence type="ECO:0000256" key="1">
    <source>
        <dbReference type="ARBA" id="ARBA00004123"/>
    </source>
</evidence>
<evidence type="ECO:0000256" key="3">
    <source>
        <dbReference type="PROSITE-ProRule" id="PRU00108"/>
    </source>
</evidence>
<dbReference type="GO" id="GO:0030154">
    <property type="term" value="P:cell differentiation"/>
    <property type="evidence" value="ECO:0007669"/>
    <property type="project" value="TreeGrafter"/>
</dbReference>
<accession>A0A674C9H0</accession>
<dbReference type="GO" id="GO:0009887">
    <property type="term" value="P:animal organ morphogenesis"/>
    <property type="evidence" value="ECO:0007669"/>
    <property type="project" value="TreeGrafter"/>
</dbReference>
<sequence>MAHMPRRQGSGEIRLLCISTRGVVTVREDAQQGKYRVVYTDQQLLELEKEFQYSRYITIRRKTELALSLSLSERQVQIWFQNSRYITIRRKTELALSLSLSERQVQIWRKTELALSLSLSERRVQIWFQNSRYITIRRKT</sequence>
<feature type="domain" description="Homeobox" evidence="5">
    <location>
        <begin position="109"/>
        <end position="138"/>
    </location>
</feature>
<comment type="similarity">
    <text evidence="2">Belongs to the Caudal homeobox family.</text>
</comment>
<keyword evidence="3 4" id="KW-0371">Homeobox</keyword>
<protein>
    <recommendedName>
        <fullName evidence="5">Homeobox domain-containing protein</fullName>
    </recommendedName>
</protein>
<dbReference type="PANTHER" id="PTHR24332:SF9">
    <property type="entry name" value="HOMEOTIC PROTEIN CAUDAL"/>
    <property type="match status" value="1"/>
</dbReference>
<dbReference type="Proteomes" id="UP000472277">
    <property type="component" value="Chromosome 17"/>
</dbReference>
<dbReference type="OMA" id="SHKMVTT"/>
<keyword evidence="3 4" id="KW-0539">Nucleus</keyword>
<dbReference type="GO" id="GO:0003700">
    <property type="term" value="F:DNA-binding transcription factor activity"/>
    <property type="evidence" value="ECO:0007669"/>
    <property type="project" value="TreeGrafter"/>
</dbReference>
<dbReference type="SUPFAM" id="SSF46689">
    <property type="entry name" value="Homeodomain-like"/>
    <property type="match status" value="3"/>
</dbReference>
<dbReference type="GeneTree" id="ENSGT00940000164078"/>
<evidence type="ECO:0000313" key="7">
    <source>
        <dbReference type="Proteomes" id="UP000472277"/>
    </source>
</evidence>
<dbReference type="InterPro" id="IPR009057">
    <property type="entry name" value="Homeodomain-like_sf"/>
</dbReference>
<dbReference type="Gene3D" id="1.10.10.60">
    <property type="entry name" value="Homeodomain-like"/>
    <property type="match status" value="3"/>
</dbReference>
<dbReference type="AlphaFoldDB" id="A0A674C9H0"/>
<dbReference type="InParanoid" id="A0A674C9H0"/>
<dbReference type="PROSITE" id="PS50071">
    <property type="entry name" value="HOMEOBOX_2"/>
    <property type="match status" value="2"/>
</dbReference>
<dbReference type="Pfam" id="PF00046">
    <property type="entry name" value="Homeodomain"/>
    <property type="match status" value="2"/>
</dbReference>
<feature type="DNA-binding region" description="Homeobox" evidence="3">
    <location>
        <begin position="32"/>
        <end position="91"/>
    </location>
</feature>
<feature type="DNA-binding region" description="Homeobox" evidence="3">
    <location>
        <begin position="111"/>
        <end position="139"/>
    </location>
</feature>
<dbReference type="InterPro" id="IPR047152">
    <property type="entry name" value="Caudal_homeobox"/>
</dbReference>
<feature type="domain" description="Homeobox" evidence="5">
    <location>
        <begin position="30"/>
        <end position="90"/>
    </location>
</feature>
<dbReference type="PANTHER" id="PTHR24332">
    <property type="entry name" value="HOMEOBOX PROTEIN CDX"/>
    <property type="match status" value="1"/>
</dbReference>
<comment type="subcellular location">
    <subcellularLocation>
        <location evidence="1 3 4">Nucleus</location>
    </subcellularLocation>
</comment>
<organism evidence="6 7">
    <name type="scientific">Salmo trutta</name>
    <name type="common">Brown trout</name>
    <dbReference type="NCBI Taxonomy" id="8032"/>
    <lineage>
        <taxon>Eukaryota</taxon>
        <taxon>Metazoa</taxon>
        <taxon>Chordata</taxon>
        <taxon>Craniata</taxon>
        <taxon>Vertebrata</taxon>
        <taxon>Euteleostomi</taxon>
        <taxon>Actinopterygii</taxon>
        <taxon>Neopterygii</taxon>
        <taxon>Teleostei</taxon>
        <taxon>Protacanthopterygii</taxon>
        <taxon>Salmoniformes</taxon>
        <taxon>Salmonidae</taxon>
        <taxon>Salmoninae</taxon>
        <taxon>Salmo</taxon>
    </lineage>
</organism>
<name>A0A674C9H0_SALTR</name>
<keyword evidence="7" id="KW-1185">Reference proteome</keyword>
<dbReference type="Ensembl" id="ENSSTUT00000085455.1">
    <property type="protein sequence ID" value="ENSSTUP00000080267.1"/>
    <property type="gene ID" value="ENSSTUG00000035420.1"/>
</dbReference>
<dbReference type="CDD" id="cd00086">
    <property type="entry name" value="homeodomain"/>
    <property type="match status" value="2"/>
</dbReference>
<evidence type="ECO:0000256" key="2">
    <source>
        <dbReference type="ARBA" id="ARBA00010341"/>
    </source>
</evidence>
<evidence type="ECO:0000313" key="6">
    <source>
        <dbReference type="Ensembl" id="ENSSTUP00000080267.1"/>
    </source>
</evidence>
<evidence type="ECO:0000259" key="5">
    <source>
        <dbReference type="PROSITE" id="PS50071"/>
    </source>
</evidence>
<dbReference type="GO" id="GO:0009948">
    <property type="term" value="P:anterior/posterior axis specification"/>
    <property type="evidence" value="ECO:0007669"/>
    <property type="project" value="TreeGrafter"/>
</dbReference>